<dbReference type="Proteomes" id="UP001279410">
    <property type="component" value="Unassembled WGS sequence"/>
</dbReference>
<gene>
    <name evidence="2" type="ORF">AKAME5_002263200</name>
</gene>
<accession>A0AAD3RK20</accession>
<comment type="caution">
    <text evidence="2">The sequence shown here is derived from an EMBL/GenBank/DDBJ whole genome shotgun (WGS) entry which is preliminary data.</text>
</comment>
<evidence type="ECO:0000313" key="2">
    <source>
        <dbReference type="EMBL" id="GLD71311.1"/>
    </source>
</evidence>
<dbReference type="EMBL" id="BRZM01000558">
    <property type="protein sequence ID" value="GLD71311.1"/>
    <property type="molecule type" value="Genomic_DNA"/>
</dbReference>
<protein>
    <submittedName>
        <fullName evidence="2">Voltage-dependent calcium channel gamma-7 subunit</fullName>
    </submittedName>
</protein>
<proteinExistence type="predicted"/>
<feature type="compositionally biased region" description="Polar residues" evidence="1">
    <location>
        <begin position="47"/>
        <end position="75"/>
    </location>
</feature>
<feature type="compositionally biased region" description="Low complexity" evidence="1">
    <location>
        <begin position="98"/>
        <end position="116"/>
    </location>
</feature>
<evidence type="ECO:0000313" key="3">
    <source>
        <dbReference type="Proteomes" id="UP001279410"/>
    </source>
</evidence>
<reference evidence="2" key="1">
    <citation type="submission" date="2022-08" db="EMBL/GenBank/DDBJ databases">
        <title>Genome sequencing of akame (Lates japonicus).</title>
        <authorList>
            <person name="Hashiguchi Y."/>
            <person name="Takahashi H."/>
        </authorList>
    </citation>
    <scope>NUCLEOTIDE SEQUENCE</scope>
    <source>
        <strain evidence="2">Kochi</strain>
    </source>
</reference>
<organism evidence="2 3">
    <name type="scientific">Lates japonicus</name>
    <name type="common">Japanese lates</name>
    <dbReference type="NCBI Taxonomy" id="270547"/>
    <lineage>
        <taxon>Eukaryota</taxon>
        <taxon>Metazoa</taxon>
        <taxon>Chordata</taxon>
        <taxon>Craniata</taxon>
        <taxon>Vertebrata</taxon>
        <taxon>Euteleostomi</taxon>
        <taxon>Actinopterygii</taxon>
        <taxon>Neopterygii</taxon>
        <taxon>Teleostei</taxon>
        <taxon>Neoteleostei</taxon>
        <taxon>Acanthomorphata</taxon>
        <taxon>Carangaria</taxon>
        <taxon>Carangaria incertae sedis</taxon>
        <taxon>Centropomidae</taxon>
        <taxon>Lates</taxon>
    </lineage>
</organism>
<keyword evidence="3" id="KW-1185">Reference proteome</keyword>
<feature type="region of interest" description="Disordered" evidence="1">
    <location>
        <begin position="44"/>
        <end position="121"/>
    </location>
</feature>
<name>A0AAD3RK20_LATJO</name>
<sequence length="134" mass="14623">MSAHLFMKRYAEEEMHLICLYRPACPTAAYSQWPVPPSRVLLPRQARPSTSEASSDISIQAQSGATSARLKSSPSMAREARPFLPLSQQTPLPAGGYPPHTLPRSHSSHPSRPGSLYGHALSPIPPLTIMHTCK</sequence>
<evidence type="ECO:0000256" key="1">
    <source>
        <dbReference type="SAM" id="MobiDB-lite"/>
    </source>
</evidence>
<dbReference type="AlphaFoldDB" id="A0AAD3RK20"/>